<organism evidence="1 2">
    <name type="scientific">Decorospora gaudefroyi</name>
    <dbReference type="NCBI Taxonomy" id="184978"/>
    <lineage>
        <taxon>Eukaryota</taxon>
        <taxon>Fungi</taxon>
        <taxon>Dikarya</taxon>
        <taxon>Ascomycota</taxon>
        <taxon>Pezizomycotina</taxon>
        <taxon>Dothideomycetes</taxon>
        <taxon>Pleosporomycetidae</taxon>
        <taxon>Pleosporales</taxon>
        <taxon>Pleosporineae</taxon>
        <taxon>Pleosporaceae</taxon>
        <taxon>Decorospora</taxon>
    </lineage>
</organism>
<name>A0A6A5JXV1_9PLEO</name>
<evidence type="ECO:0008006" key="3">
    <source>
        <dbReference type="Google" id="ProtNLM"/>
    </source>
</evidence>
<proteinExistence type="predicted"/>
<keyword evidence="2" id="KW-1185">Reference proteome</keyword>
<dbReference type="EMBL" id="ML975632">
    <property type="protein sequence ID" value="KAF1828180.1"/>
    <property type="molecule type" value="Genomic_DNA"/>
</dbReference>
<accession>A0A6A5JXV1</accession>
<dbReference type="Proteomes" id="UP000800040">
    <property type="component" value="Unassembled WGS sequence"/>
</dbReference>
<gene>
    <name evidence="1" type="ORF">BDW02DRAFT_513020</name>
</gene>
<evidence type="ECO:0000313" key="2">
    <source>
        <dbReference type="Proteomes" id="UP000800040"/>
    </source>
</evidence>
<evidence type="ECO:0000313" key="1">
    <source>
        <dbReference type="EMBL" id="KAF1828180.1"/>
    </source>
</evidence>
<dbReference type="AlphaFoldDB" id="A0A6A5JXV1"/>
<dbReference type="OrthoDB" id="3693029at2759"/>
<protein>
    <recommendedName>
        <fullName evidence="3">HTH psq-type domain-containing protein</fullName>
    </recommendedName>
</protein>
<reference evidence="1" key="1">
    <citation type="submission" date="2020-01" db="EMBL/GenBank/DDBJ databases">
        <authorList>
            <consortium name="DOE Joint Genome Institute"/>
            <person name="Haridas S."/>
            <person name="Albert R."/>
            <person name="Binder M."/>
            <person name="Bloem J."/>
            <person name="Labutti K."/>
            <person name="Salamov A."/>
            <person name="Andreopoulos B."/>
            <person name="Baker S.E."/>
            <person name="Barry K."/>
            <person name="Bills G."/>
            <person name="Bluhm B.H."/>
            <person name="Cannon C."/>
            <person name="Castanera R."/>
            <person name="Culley D.E."/>
            <person name="Daum C."/>
            <person name="Ezra D."/>
            <person name="Gonzalez J.B."/>
            <person name="Henrissat B."/>
            <person name="Kuo A."/>
            <person name="Liang C."/>
            <person name="Lipzen A."/>
            <person name="Lutzoni F."/>
            <person name="Magnuson J."/>
            <person name="Mondo S."/>
            <person name="Nolan M."/>
            <person name="Ohm R."/>
            <person name="Pangilinan J."/>
            <person name="Park H.-J."/>
            <person name="Ramirez L."/>
            <person name="Alfaro M."/>
            <person name="Sun H."/>
            <person name="Tritt A."/>
            <person name="Yoshinaga Y."/>
            <person name="Zwiers L.-H."/>
            <person name="Turgeon B.G."/>
            <person name="Goodwin S.B."/>
            <person name="Spatafora J.W."/>
            <person name="Crous P.W."/>
            <person name="Grigoriev I.V."/>
        </authorList>
    </citation>
    <scope>NUCLEOTIDE SEQUENCE</scope>
    <source>
        <strain evidence="1">P77</strain>
    </source>
</reference>
<sequence length="74" mass="8550">MEPIEVALADMDALKPGEKLVYTQVAKRFSVDRRILARRHQGLTTSRAICYQNQQALHPRQEIELIQCIDRTSK</sequence>